<dbReference type="PROSITE" id="PS01040">
    <property type="entry name" value="SBP_BACTERIAL_5"/>
    <property type="match status" value="1"/>
</dbReference>
<dbReference type="CDD" id="cd08518">
    <property type="entry name" value="PBP2_NikA_DppA_OppA_like_19"/>
    <property type="match status" value="1"/>
</dbReference>
<dbReference type="AlphaFoldDB" id="A0A0M1P8N7"/>
<dbReference type="GO" id="GO:0015833">
    <property type="term" value="P:peptide transport"/>
    <property type="evidence" value="ECO:0007669"/>
    <property type="project" value="TreeGrafter"/>
</dbReference>
<comment type="subcellular location">
    <subcellularLocation>
        <location evidence="1">Cell membrane</location>
        <topology evidence="1">Lipid-anchor</topology>
    </subcellularLocation>
</comment>
<feature type="domain" description="Solute-binding protein family 5" evidence="6">
    <location>
        <begin position="85"/>
        <end position="441"/>
    </location>
</feature>
<dbReference type="InterPro" id="IPR030678">
    <property type="entry name" value="Peptide/Ni-bd"/>
</dbReference>
<dbReference type="PATRIC" id="fig|1705565.3.peg.4960"/>
<dbReference type="RefSeq" id="WP_054403665.1">
    <property type="nucleotide sequence ID" value="NZ_LIUT01000001.1"/>
</dbReference>
<dbReference type="InterPro" id="IPR000914">
    <property type="entry name" value="SBP_5_dom"/>
</dbReference>
<dbReference type="PROSITE" id="PS51257">
    <property type="entry name" value="PROKAR_LIPOPROTEIN"/>
    <property type="match status" value="1"/>
</dbReference>
<name>A0A0M1P8N7_9BACL</name>
<comment type="similarity">
    <text evidence="2">Belongs to the bacterial solute-binding protein 5 family.</text>
</comment>
<dbReference type="Pfam" id="PF00496">
    <property type="entry name" value="SBP_bac_5"/>
    <property type="match status" value="1"/>
</dbReference>
<feature type="signal peptide" evidence="5">
    <location>
        <begin position="1"/>
        <end position="21"/>
    </location>
</feature>
<dbReference type="InterPro" id="IPR039424">
    <property type="entry name" value="SBP_5"/>
</dbReference>
<dbReference type="PANTHER" id="PTHR30290">
    <property type="entry name" value="PERIPLASMIC BINDING COMPONENT OF ABC TRANSPORTER"/>
    <property type="match status" value="1"/>
</dbReference>
<dbReference type="GO" id="GO:0043190">
    <property type="term" value="C:ATP-binding cassette (ABC) transporter complex"/>
    <property type="evidence" value="ECO:0007669"/>
    <property type="project" value="InterPro"/>
</dbReference>
<sequence length="540" mass="59482">MRKKLVGMMALVMLMSMVILAGCGSSKPGGNNAENNASQEEKKDELVLAFGSEPEAGFDPTTGWGRYGSPLFQSTLLKRDDELNIVNDLATSYEVNQDGMVWTVKIRDDVKFSDGQPLTAADIVFTFETATNNGSVVDLNSMSKVEAVDDYTVKFTLKAPQSTFVNTLIATGIVPKHAYGKDYAENPIGSGPYQLVQWDKGQQLIVQANPEYYDTPSYFKKITFLFLSEDAAFAAAQAGTVDLAYIPAAFSNQKVTGMRLESVQTVDNRGIAFPYVKSGSVTEDGLPIGNEVTADPAIRQAIDMAVDRKALVDGVLEGQGTPAYTSVDGLPWWNPETVIQDGDMEGAKKLLEEAGWKDTDGDGIREKDSLKAEFTLYYLASDTIRQSLAISVADMLKPLGIHIKLEGGSWDVIGKNMYSSPVMMGWGSHDPQEMYNIYSSETAGIDYYNTGYYSNKKVDEYFEKALHAKTEEEAIEFWKKAQWDGTTGLSGKGDAAWAWLVNINHLYLVKDGLDIGDQRIHVHGHGWPATDNIVEWKWTK</sequence>
<evidence type="ECO:0000256" key="5">
    <source>
        <dbReference type="SAM" id="SignalP"/>
    </source>
</evidence>
<dbReference type="OrthoDB" id="9796817at2"/>
<gene>
    <name evidence="7" type="ORF">AM231_14585</name>
</gene>
<dbReference type="PANTHER" id="PTHR30290:SF9">
    <property type="entry name" value="OLIGOPEPTIDE-BINDING PROTEIN APPA"/>
    <property type="match status" value="1"/>
</dbReference>
<evidence type="ECO:0000256" key="2">
    <source>
        <dbReference type="ARBA" id="ARBA00005695"/>
    </source>
</evidence>
<keyword evidence="4 5" id="KW-0732">Signal</keyword>
<dbReference type="Gene3D" id="3.40.190.10">
    <property type="entry name" value="Periplasmic binding protein-like II"/>
    <property type="match status" value="1"/>
</dbReference>
<dbReference type="GO" id="GO:1904680">
    <property type="term" value="F:peptide transmembrane transporter activity"/>
    <property type="evidence" value="ECO:0007669"/>
    <property type="project" value="TreeGrafter"/>
</dbReference>
<evidence type="ECO:0000313" key="8">
    <source>
        <dbReference type="Proteomes" id="UP000036932"/>
    </source>
</evidence>
<evidence type="ECO:0000256" key="4">
    <source>
        <dbReference type="ARBA" id="ARBA00022729"/>
    </source>
</evidence>
<evidence type="ECO:0000256" key="1">
    <source>
        <dbReference type="ARBA" id="ARBA00004193"/>
    </source>
</evidence>
<keyword evidence="3" id="KW-0813">Transport</keyword>
<dbReference type="PIRSF" id="PIRSF002741">
    <property type="entry name" value="MppA"/>
    <property type="match status" value="1"/>
</dbReference>
<protein>
    <submittedName>
        <fullName evidence="7">Nickel ABC transporter substrate-binding protein</fullName>
    </submittedName>
</protein>
<dbReference type="Proteomes" id="UP000036932">
    <property type="component" value="Unassembled WGS sequence"/>
</dbReference>
<reference evidence="8" key="1">
    <citation type="submission" date="2015-08" db="EMBL/GenBank/DDBJ databases">
        <title>Genome sequencing project for genomic taxonomy and phylogenomics of Bacillus-like bacteria.</title>
        <authorList>
            <person name="Liu B."/>
            <person name="Wang J."/>
            <person name="Zhu Y."/>
            <person name="Liu G."/>
            <person name="Chen Q."/>
            <person name="Chen Z."/>
            <person name="Lan J."/>
            <person name="Che J."/>
            <person name="Ge C."/>
            <person name="Shi H."/>
            <person name="Pan Z."/>
            <person name="Liu X."/>
        </authorList>
    </citation>
    <scope>NUCLEOTIDE SEQUENCE [LARGE SCALE GENOMIC DNA]</scope>
    <source>
        <strain evidence="8">FJAT-22460</strain>
    </source>
</reference>
<feature type="chain" id="PRO_5038706025" evidence="5">
    <location>
        <begin position="22"/>
        <end position="540"/>
    </location>
</feature>
<dbReference type="InterPro" id="IPR023765">
    <property type="entry name" value="SBP_5_CS"/>
</dbReference>
<evidence type="ECO:0000259" key="6">
    <source>
        <dbReference type="Pfam" id="PF00496"/>
    </source>
</evidence>
<dbReference type="Gene3D" id="3.10.105.10">
    <property type="entry name" value="Dipeptide-binding Protein, Domain 3"/>
    <property type="match status" value="1"/>
</dbReference>
<evidence type="ECO:0000256" key="3">
    <source>
        <dbReference type="ARBA" id="ARBA00022448"/>
    </source>
</evidence>
<dbReference type="EMBL" id="LIUT01000001">
    <property type="protein sequence ID" value="KOR90802.1"/>
    <property type="molecule type" value="Genomic_DNA"/>
</dbReference>
<dbReference type="SUPFAM" id="SSF53850">
    <property type="entry name" value="Periplasmic binding protein-like II"/>
    <property type="match status" value="1"/>
</dbReference>
<organism evidence="7 8">
    <name type="scientific">Paenibacillus solani</name>
    <dbReference type="NCBI Taxonomy" id="1705565"/>
    <lineage>
        <taxon>Bacteria</taxon>
        <taxon>Bacillati</taxon>
        <taxon>Bacillota</taxon>
        <taxon>Bacilli</taxon>
        <taxon>Bacillales</taxon>
        <taxon>Paenibacillaceae</taxon>
        <taxon>Paenibacillus</taxon>
    </lineage>
</organism>
<comment type="caution">
    <text evidence="7">The sequence shown here is derived from an EMBL/GenBank/DDBJ whole genome shotgun (WGS) entry which is preliminary data.</text>
</comment>
<keyword evidence="8" id="KW-1185">Reference proteome</keyword>
<dbReference type="GO" id="GO:0042597">
    <property type="term" value="C:periplasmic space"/>
    <property type="evidence" value="ECO:0007669"/>
    <property type="project" value="UniProtKB-ARBA"/>
</dbReference>
<proteinExistence type="inferred from homology"/>
<evidence type="ECO:0000313" key="7">
    <source>
        <dbReference type="EMBL" id="KOR90802.1"/>
    </source>
</evidence>
<accession>A0A0M1P8N7</accession>